<protein>
    <recommendedName>
        <fullName evidence="2">Endoplasmic reticulum vesicle transporter N-terminal domain-containing protein</fullName>
    </recommendedName>
</protein>
<sequence>MLNTTLVNRKQALKVVKELDAFPKVPESYQETSAAGGGWSLITFLLIGILILSEVSYYTATELQFEYKVDTNITGKVRLNIDMTVAMKCQHIGADILDQTGQDVFGFGQLKEDPVFWELSEDQERQRSTLRHQNEYLTNEYHAIQDVLWTSKSIRLKWKMPKR</sequence>
<dbReference type="InterPro" id="IPR039542">
    <property type="entry name" value="Erv_N"/>
</dbReference>
<dbReference type="PANTHER" id="PTHR10984:SF30">
    <property type="entry name" value="ENDOPLASMIC RETICULUM-GOLGI INTERMEDIATE COMPARTMENT PROTEIN 2"/>
    <property type="match status" value="1"/>
</dbReference>
<feature type="domain" description="Endoplasmic reticulum vesicle transporter N-terminal" evidence="2">
    <location>
        <begin position="16"/>
        <end position="103"/>
    </location>
</feature>
<dbReference type="GO" id="GO:0005783">
    <property type="term" value="C:endoplasmic reticulum"/>
    <property type="evidence" value="ECO:0007669"/>
    <property type="project" value="TreeGrafter"/>
</dbReference>
<dbReference type="GO" id="GO:0030134">
    <property type="term" value="C:COPII-coated ER to Golgi transport vesicle"/>
    <property type="evidence" value="ECO:0007669"/>
    <property type="project" value="TreeGrafter"/>
</dbReference>
<evidence type="ECO:0000259" key="2">
    <source>
        <dbReference type="Pfam" id="PF13850"/>
    </source>
</evidence>
<feature type="transmembrane region" description="Helical" evidence="1">
    <location>
        <begin position="38"/>
        <end position="58"/>
    </location>
</feature>
<keyword evidence="1" id="KW-0812">Transmembrane</keyword>
<evidence type="ECO:0000256" key="1">
    <source>
        <dbReference type="SAM" id="Phobius"/>
    </source>
</evidence>
<gene>
    <name evidence="3" type="primary">ORF14501</name>
</gene>
<dbReference type="GO" id="GO:0006888">
    <property type="term" value="P:endoplasmic reticulum to Golgi vesicle-mediated transport"/>
    <property type="evidence" value="ECO:0007669"/>
    <property type="project" value="TreeGrafter"/>
</dbReference>
<keyword evidence="1" id="KW-0472">Membrane</keyword>
<evidence type="ECO:0000313" key="3">
    <source>
        <dbReference type="EMBL" id="CEK51809.1"/>
    </source>
</evidence>
<organism evidence="3">
    <name type="scientific">Arion vulgaris</name>
    <dbReference type="NCBI Taxonomy" id="1028688"/>
    <lineage>
        <taxon>Eukaryota</taxon>
        <taxon>Metazoa</taxon>
        <taxon>Spiralia</taxon>
        <taxon>Lophotrochozoa</taxon>
        <taxon>Mollusca</taxon>
        <taxon>Gastropoda</taxon>
        <taxon>Heterobranchia</taxon>
        <taxon>Euthyneura</taxon>
        <taxon>Panpulmonata</taxon>
        <taxon>Eupulmonata</taxon>
        <taxon>Stylommatophora</taxon>
        <taxon>Helicina</taxon>
        <taxon>Arionoidea</taxon>
        <taxon>Arionidae</taxon>
        <taxon>Arion</taxon>
    </lineage>
</organism>
<dbReference type="InterPro" id="IPR045888">
    <property type="entry name" value="Erv"/>
</dbReference>
<proteinExistence type="predicted"/>
<dbReference type="AlphaFoldDB" id="A0A0B6Y6M0"/>
<dbReference type="PANTHER" id="PTHR10984">
    <property type="entry name" value="ENDOPLASMIC RETICULUM-GOLGI INTERMEDIATE COMPARTMENT PROTEIN"/>
    <property type="match status" value="1"/>
</dbReference>
<reference evidence="3" key="1">
    <citation type="submission" date="2014-12" db="EMBL/GenBank/DDBJ databases">
        <title>Insight into the proteome of Arion vulgaris.</title>
        <authorList>
            <person name="Aradska J."/>
            <person name="Bulat T."/>
            <person name="Smidak R."/>
            <person name="Sarate P."/>
            <person name="Gangsoo J."/>
            <person name="Sialana F."/>
            <person name="Bilban M."/>
            <person name="Lubec G."/>
        </authorList>
    </citation>
    <scope>NUCLEOTIDE SEQUENCE</scope>
    <source>
        <tissue evidence="3">Skin</tissue>
    </source>
</reference>
<dbReference type="EMBL" id="HACG01004944">
    <property type="protein sequence ID" value="CEK51809.1"/>
    <property type="molecule type" value="Transcribed_RNA"/>
</dbReference>
<dbReference type="Pfam" id="PF13850">
    <property type="entry name" value="ERGIC_N"/>
    <property type="match status" value="1"/>
</dbReference>
<dbReference type="GO" id="GO:0006890">
    <property type="term" value="P:retrograde vesicle-mediated transport, Golgi to endoplasmic reticulum"/>
    <property type="evidence" value="ECO:0007669"/>
    <property type="project" value="TreeGrafter"/>
</dbReference>
<name>A0A0B6Y6M0_9EUPU</name>
<dbReference type="GO" id="GO:0016020">
    <property type="term" value="C:membrane"/>
    <property type="evidence" value="ECO:0007669"/>
    <property type="project" value="TreeGrafter"/>
</dbReference>
<accession>A0A0B6Y6M0</accession>
<keyword evidence="1" id="KW-1133">Transmembrane helix</keyword>